<evidence type="ECO:0000256" key="4">
    <source>
        <dbReference type="ARBA" id="ARBA00023136"/>
    </source>
</evidence>
<evidence type="ECO:0000256" key="1">
    <source>
        <dbReference type="ARBA" id="ARBA00004141"/>
    </source>
</evidence>
<dbReference type="InterPro" id="IPR036259">
    <property type="entry name" value="MFS_trans_sf"/>
</dbReference>
<dbReference type="InterPro" id="IPR051788">
    <property type="entry name" value="MFS_Transporter"/>
</dbReference>
<feature type="transmembrane region" description="Helical" evidence="6">
    <location>
        <begin position="399"/>
        <end position="423"/>
    </location>
</feature>
<keyword evidence="3 6" id="KW-1133">Transmembrane helix</keyword>
<dbReference type="Gene3D" id="1.20.1250.20">
    <property type="entry name" value="MFS general substrate transporter like domains"/>
    <property type="match status" value="1"/>
</dbReference>
<dbReference type="PANTHER" id="PTHR23514">
    <property type="entry name" value="BYPASS OF STOP CODON PROTEIN 6"/>
    <property type="match status" value="1"/>
</dbReference>
<feature type="transmembrane region" description="Helical" evidence="6">
    <location>
        <begin position="172"/>
        <end position="198"/>
    </location>
</feature>
<feature type="transmembrane region" description="Helical" evidence="6">
    <location>
        <begin position="135"/>
        <end position="152"/>
    </location>
</feature>
<dbReference type="GO" id="GO:0022857">
    <property type="term" value="F:transmembrane transporter activity"/>
    <property type="evidence" value="ECO:0007669"/>
    <property type="project" value="InterPro"/>
</dbReference>
<dbReference type="GeneID" id="87916833"/>
<dbReference type="EMBL" id="JAWRVG010000007">
    <property type="protein sequence ID" value="KAK4081184.1"/>
    <property type="molecule type" value="Genomic_DNA"/>
</dbReference>
<dbReference type="AlphaFoldDB" id="A0AAE1IKB0"/>
<feature type="transmembrane region" description="Helical" evidence="6">
    <location>
        <begin position="109"/>
        <end position="129"/>
    </location>
</feature>
<feature type="transmembrane region" description="Helical" evidence="6">
    <location>
        <begin position="50"/>
        <end position="74"/>
    </location>
</feature>
<organism evidence="8 9">
    <name type="scientific">Trichoderma aggressivum f. europaeum</name>
    <dbReference type="NCBI Taxonomy" id="173218"/>
    <lineage>
        <taxon>Eukaryota</taxon>
        <taxon>Fungi</taxon>
        <taxon>Dikarya</taxon>
        <taxon>Ascomycota</taxon>
        <taxon>Pezizomycotina</taxon>
        <taxon>Sordariomycetes</taxon>
        <taxon>Hypocreomycetidae</taxon>
        <taxon>Hypocreales</taxon>
        <taxon>Hypocreaceae</taxon>
        <taxon>Trichoderma</taxon>
    </lineage>
</organism>
<dbReference type="FunFam" id="1.20.1250.20:FF:000286">
    <property type="entry name" value="MFS efflux transporter"/>
    <property type="match status" value="1"/>
</dbReference>
<accession>A0AAE1IKB0</accession>
<dbReference type="InterPro" id="IPR020846">
    <property type="entry name" value="MFS_dom"/>
</dbReference>
<keyword evidence="2 6" id="KW-0812">Transmembrane</keyword>
<evidence type="ECO:0000313" key="8">
    <source>
        <dbReference type="EMBL" id="KAK4081184.1"/>
    </source>
</evidence>
<name>A0AAE1IKB0_9HYPO</name>
<dbReference type="RefSeq" id="XP_062758333.1">
    <property type="nucleotide sequence ID" value="XM_062896928.1"/>
</dbReference>
<feature type="transmembrane region" description="Helical" evidence="6">
    <location>
        <begin position="341"/>
        <end position="359"/>
    </location>
</feature>
<feature type="region of interest" description="Disordered" evidence="5">
    <location>
        <begin position="19"/>
        <end position="40"/>
    </location>
</feature>
<keyword evidence="9" id="KW-1185">Reference proteome</keyword>
<evidence type="ECO:0000256" key="6">
    <source>
        <dbReference type="SAM" id="Phobius"/>
    </source>
</evidence>
<feature type="transmembrane region" description="Helical" evidence="6">
    <location>
        <begin position="80"/>
        <end position="102"/>
    </location>
</feature>
<feature type="transmembrane region" description="Helical" evidence="6">
    <location>
        <begin position="275"/>
        <end position="296"/>
    </location>
</feature>
<keyword evidence="4 6" id="KW-0472">Membrane</keyword>
<sequence length="516" mass="55301">MAITATETAVESAIELPDLTQGSGRDADSSETGPAQGPDQRLNKSVYLKIISAGFSFFVAGVNDGSIGALIPYIIREYDISTAIVSSVYGANFLGWLFAAFANTHLCQYLNLGAMLALGAVFQIAAHALRSWDPPFGLFVVTFWLVSVGQAFQDTHANSWVAGAVPKGAHRWLAFIHAMYMAGCLVGPFVSTAIASAGDVSRWYLFYTFPLALGVVNLVLTCVAFRETLGLQQKTVTSETGGRTLAETAETPNEAVSRNKEATQLIKKTASTPSVWLLSLFFFFYLGSVLTAGGWVVEYLVNVRHGDLSQMGYVPAGFSGGGLLGRLLLAEPTHRFGERRMVFCYVVAAIGLQLIFWLVPNIIAASIAVSLIGFFTGPLFPTGISLGSKLFSPDIHSTALPLVFVFAQMGGSLFPIITGVVSANAGVRVLQPILVALLATTAVTWLLVPSPKSTSNTALHQDMKTLLVNAFIGDMARVNVGVAAPDEYTDDDDCKKYNGQFCWDNSVDLCQKMAVK</sequence>
<evidence type="ECO:0000256" key="2">
    <source>
        <dbReference type="ARBA" id="ARBA00022692"/>
    </source>
</evidence>
<dbReference type="Pfam" id="PF07690">
    <property type="entry name" value="MFS_1"/>
    <property type="match status" value="1"/>
</dbReference>
<dbReference type="PROSITE" id="PS50850">
    <property type="entry name" value="MFS"/>
    <property type="match status" value="1"/>
</dbReference>
<feature type="transmembrane region" description="Helical" evidence="6">
    <location>
        <begin position="429"/>
        <end position="448"/>
    </location>
</feature>
<evidence type="ECO:0000259" key="7">
    <source>
        <dbReference type="PROSITE" id="PS50850"/>
    </source>
</evidence>
<comment type="subcellular location">
    <subcellularLocation>
        <location evidence="1">Membrane</location>
        <topology evidence="1">Multi-pass membrane protein</topology>
    </subcellularLocation>
</comment>
<dbReference type="SUPFAM" id="SSF103473">
    <property type="entry name" value="MFS general substrate transporter"/>
    <property type="match status" value="1"/>
</dbReference>
<feature type="transmembrane region" description="Helical" evidence="6">
    <location>
        <begin position="365"/>
        <end position="387"/>
    </location>
</feature>
<feature type="domain" description="Major facilitator superfamily (MFS) profile" evidence="7">
    <location>
        <begin position="49"/>
        <end position="452"/>
    </location>
</feature>
<comment type="caution">
    <text evidence="8">The sequence shown here is derived from an EMBL/GenBank/DDBJ whole genome shotgun (WGS) entry which is preliminary data.</text>
</comment>
<dbReference type="GO" id="GO:0016020">
    <property type="term" value="C:membrane"/>
    <property type="evidence" value="ECO:0007669"/>
    <property type="project" value="UniProtKB-SubCell"/>
</dbReference>
<protein>
    <recommendedName>
        <fullName evidence="7">Major facilitator superfamily (MFS) profile domain-containing protein</fullName>
    </recommendedName>
</protein>
<dbReference type="Proteomes" id="UP001273209">
    <property type="component" value="Unassembled WGS sequence"/>
</dbReference>
<evidence type="ECO:0000256" key="5">
    <source>
        <dbReference type="SAM" id="MobiDB-lite"/>
    </source>
</evidence>
<reference evidence="8" key="1">
    <citation type="submission" date="2023-11" db="EMBL/GenBank/DDBJ databases">
        <title>The genome sequences of three competitors of mushroom-forming fungi.</title>
        <authorList>
            <person name="Beijen E."/>
            <person name="Ohm R.A."/>
        </authorList>
    </citation>
    <scope>NUCLEOTIDE SEQUENCE</scope>
    <source>
        <strain evidence="8">CBS 100526</strain>
    </source>
</reference>
<dbReference type="PANTHER" id="PTHR23514:SF16">
    <property type="entry name" value="TRANSPORTER, PUTATIVE (AFU_ORTHOLOGUE AFUA_2G17270)-RELATED"/>
    <property type="match status" value="1"/>
</dbReference>
<feature type="transmembrane region" description="Helical" evidence="6">
    <location>
        <begin position="204"/>
        <end position="225"/>
    </location>
</feature>
<feature type="transmembrane region" description="Helical" evidence="6">
    <location>
        <begin position="308"/>
        <end position="329"/>
    </location>
</feature>
<evidence type="ECO:0000256" key="3">
    <source>
        <dbReference type="ARBA" id="ARBA00022989"/>
    </source>
</evidence>
<evidence type="ECO:0000313" key="9">
    <source>
        <dbReference type="Proteomes" id="UP001273209"/>
    </source>
</evidence>
<proteinExistence type="predicted"/>
<gene>
    <name evidence="8" type="ORF">Triagg1_2716</name>
</gene>
<dbReference type="InterPro" id="IPR011701">
    <property type="entry name" value="MFS"/>
</dbReference>